<dbReference type="EMBL" id="MELK01000034">
    <property type="protein sequence ID" value="OFW57347.1"/>
    <property type="molecule type" value="Genomic_DNA"/>
</dbReference>
<dbReference type="InterPro" id="IPR025874">
    <property type="entry name" value="DZR"/>
</dbReference>
<evidence type="ECO:0000313" key="3">
    <source>
        <dbReference type="EMBL" id="OFW57347.1"/>
    </source>
</evidence>
<comment type="caution">
    <text evidence="3">The sequence shown here is derived from an EMBL/GenBank/DDBJ whole genome shotgun (WGS) entry which is preliminary data.</text>
</comment>
<protein>
    <recommendedName>
        <fullName evidence="2">DZANK-type domain-containing protein</fullName>
    </recommendedName>
</protein>
<dbReference type="Proteomes" id="UP000177876">
    <property type="component" value="Unassembled WGS sequence"/>
</dbReference>
<feature type="domain" description="DZANK-type" evidence="2">
    <location>
        <begin position="82"/>
        <end position="151"/>
    </location>
</feature>
<reference evidence="3 4" key="1">
    <citation type="journal article" date="2016" name="Nat. Commun.">
        <title>Thousands of microbial genomes shed light on interconnected biogeochemical processes in an aquifer system.</title>
        <authorList>
            <person name="Anantharaman K."/>
            <person name="Brown C.T."/>
            <person name="Hug L.A."/>
            <person name="Sharon I."/>
            <person name="Castelle C.J."/>
            <person name="Probst A.J."/>
            <person name="Thomas B.C."/>
            <person name="Singh A."/>
            <person name="Wilkins M.J."/>
            <person name="Karaoz U."/>
            <person name="Brodie E.L."/>
            <person name="Williams K.H."/>
            <person name="Hubbard S.S."/>
            <person name="Banfield J.F."/>
        </authorList>
    </citation>
    <scope>NUCLEOTIDE SEQUENCE [LARGE SCALE GENOMIC DNA]</scope>
</reference>
<dbReference type="Pfam" id="PF12773">
    <property type="entry name" value="DZR"/>
    <property type="match status" value="1"/>
</dbReference>
<proteinExistence type="predicted"/>
<evidence type="ECO:0000313" key="4">
    <source>
        <dbReference type="Proteomes" id="UP000177876"/>
    </source>
</evidence>
<name>A0A1F2WKH3_9ACTN</name>
<gene>
    <name evidence="3" type="ORF">A2Y75_06175</name>
</gene>
<evidence type="ECO:0000256" key="1">
    <source>
        <dbReference type="SAM" id="Coils"/>
    </source>
</evidence>
<accession>A0A1F2WKH3</accession>
<organism evidence="3 4">
    <name type="scientific">Candidatus Solincola sediminis</name>
    <dbReference type="NCBI Taxonomy" id="1797199"/>
    <lineage>
        <taxon>Bacteria</taxon>
        <taxon>Bacillati</taxon>
        <taxon>Actinomycetota</taxon>
        <taxon>Candidatus Geothermincolia</taxon>
        <taxon>Candidatus Geothermincolales</taxon>
        <taxon>Candidatus Geothermincolaceae</taxon>
        <taxon>Candidatus Solincola</taxon>
    </lineage>
</organism>
<keyword evidence="1" id="KW-0175">Coiled coil</keyword>
<feature type="coiled-coil region" evidence="1">
    <location>
        <begin position="45"/>
        <end position="72"/>
    </location>
</feature>
<dbReference type="STRING" id="1797197.A2Y75_06175"/>
<sequence>MEQMGPAQIKKYLRQLRERRDQYLYYLGQLAYKAGDAGQLQDNEMLEAYNALKEIQAQVDQCENSIAQIKAAREAAKQGARCPHCGSPAMKGAVFCGTCGQSMLQQQPGMVQPPMGGPPPVMATAPAMSGATCPSCSAPTDADTVFCANCGARVEAEAESAEQAAETGTRACRSCGAACGEASFCPECGTKIEE</sequence>
<evidence type="ECO:0000259" key="2">
    <source>
        <dbReference type="Pfam" id="PF12773"/>
    </source>
</evidence>
<dbReference type="AlphaFoldDB" id="A0A1F2WKH3"/>